<dbReference type="PROSITE" id="PS50994">
    <property type="entry name" value="INTEGRASE"/>
    <property type="match status" value="1"/>
</dbReference>
<reference evidence="9" key="1">
    <citation type="journal article" date="2022" name="Int. J. Mol. Sci.">
        <title>Draft Genome of Tanacetum Coccineum: Genomic Comparison of Closely Related Tanacetum-Family Plants.</title>
        <authorList>
            <person name="Yamashiro T."/>
            <person name="Shiraishi A."/>
            <person name="Nakayama K."/>
            <person name="Satake H."/>
        </authorList>
    </citation>
    <scope>NUCLEOTIDE SEQUENCE</scope>
</reference>
<dbReference type="InterPro" id="IPR054722">
    <property type="entry name" value="PolX-like_BBD"/>
</dbReference>
<dbReference type="EMBL" id="BQNB010018030">
    <property type="protein sequence ID" value="GJT69898.1"/>
    <property type="molecule type" value="Genomic_DNA"/>
</dbReference>
<dbReference type="InterPro" id="IPR036397">
    <property type="entry name" value="RNaseH_sf"/>
</dbReference>
<dbReference type="Pfam" id="PF22936">
    <property type="entry name" value="Pol_BBD"/>
    <property type="match status" value="1"/>
</dbReference>
<proteinExistence type="predicted"/>
<keyword evidence="10" id="KW-1185">Reference proteome</keyword>
<evidence type="ECO:0000256" key="2">
    <source>
        <dbReference type="ARBA" id="ARBA00022723"/>
    </source>
</evidence>
<keyword evidence="4" id="KW-0862">Zinc</keyword>
<feature type="compositionally biased region" description="Basic and acidic residues" evidence="6">
    <location>
        <begin position="292"/>
        <end position="307"/>
    </location>
</feature>
<gene>
    <name evidence="9" type="ORF">Tco_1029184</name>
</gene>
<dbReference type="SUPFAM" id="SSF53098">
    <property type="entry name" value="Ribonuclease H-like"/>
    <property type="match status" value="1"/>
</dbReference>
<evidence type="ECO:0000313" key="10">
    <source>
        <dbReference type="Proteomes" id="UP001151760"/>
    </source>
</evidence>
<dbReference type="InterPro" id="IPR001584">
    <property type="entry name" value="Integrase_cat-core"/>
</dbReference>
<name>A0ABQ5G2Q4_9ASTR</name>
<evidence type="ECO:0000256" key="4">
    <source>
        <dbReference type="ARBA" id="ARBA00022833"/>
    </source>
</evidence>
<dbReference type="InterPro" id="IPR039537">
    <property type="entry name" value="Retrotran_Ty1/copia-like"/>
</dbReference>
<sequence>MVNMVPHEAFACSCAEGDVVLRQSYKPESYGKLYYACPKSKPPKHFGCGFFLWKETRLRQLMSSPGAPSTPSYSAGHSTPPSYSSGPSTPPSYSSGPSTPTNYSLGSSRNRECSNCKHLRGKIRTAYGYGQQRMTCGNMDIHFTSRKKLTLMNVLHVPNIRKNLVSGFKLCKSEVKAEIESDKAFETFKIYKAQVENQRGKKIQILRRDRGGEYFFTEFSSYCESHGLIHQRTTSYTPQQNGVAERKNRVLQDMINAMLVSANLPKNLWGEVLLIACHERILKAKRAKTTKNRQEMKRQDKSEEWKPISKAGLSP</sequence>
<dbReference type="PANTHER" id="PTHR42648:SF20">
    <property type="entry name" value="RNA-DIRECTED DNA POLYMERASE"/>
    <property type="match status" value="1"/>
</dbReference>
<keyword evidence="1" id="KW-0645">Protease</keyword>
<keyword evidence="3 5" id="KW-0863">Zinc-finger</keyword>
<dbReference type="Gene3D" id="3.30.420.10">
    <property type="entry name" value="Ribonuclease H-like superfamily/Ribonuclease H"/>
    <property type="match status" value="1"/>
</dbReference>
<feature type="domain" description="GRF-type" evidence="8">
    <location>
        <begin position="12"/>
        <end position="57"/>
    </location>
</feature>
<feature type="region of interest" description="Disordered" evidence="6">
    <location>
        <begin position="287"/>
        <end position="315"/>
    </location>
</feature>
<organism evidence="9 10">
    <name type="scientific">Tanacetum coccineum</name>
    <dbReference type="NCBI Taxonomy" id="301880"/>
    <lineage>
        <taxon>Eukaryota</taxon>
        <taxon>Viridiplantae</taxon>
        <taxon>Streptophyta</taxon>
        <taxon>Embryophyta</taxon>
        <taxon>Tracheophyta</taxon>
        <taxon>Spermatophyta</taxon>
        <taxon>Magnoliopsida</taxon>
        <taxon>eudicotyledons</taxon>
        <taxon>Gunneridae</taxon>
        <taxon>Pentapetalae</taxon>
        <taxon>asterids</taxon>
        <taxon>campanulids</taxon>
        <taxon>Asterales</taxon>
        <taxon>Asteraceae</taxon>
        <taxon>Asteroideae</taxon>
        <taxon>Anthemideae</taxon>
        <taxon>Anthemidinae</taxon>
        <taxon>Tanacetum</taxon>
    </lineage>
</organism>
<dbReference type="InterPro" id="IPR012337">
    <property type="entry name" value="RNaseH-like_sf"/>
</dbReference>
<accession>A0ABQ5G2Q4</accession>
<feature type="region of interest" description="Disordered" evidence="6">
    <location>
        <begin position="62"/>
        <end position="112"/>
    </location>
</feature>
<evidence type="ECO:0000259" key="7">
    <source>
        <dbReference type="PROSITE" id="PS50994"/>
    </source>
</evidence>
<dbReference type="Proteomes" id="UP001151760">
    <property type="component" value="Unassembled WGS sequence"/>
</dbReference>
<evidence type="ECO:0000256" key="1">
    <source>
        <dbReference type="ARBA" id="ARBA00022670"/>
    </source>
</evidence>
<feature type="compositionally biased region" description="Low complexity" evidence="6">
    <location>
        <begin position="78"/>
        <end position="101"/>
    </location>
</feature>
<dbReference type="PROSITE" id="PS51999">
    <property type="entry name" value="ZF_GRF"/>
    <property type="match status" value="1"/>
</dbReference>
<protein>
    <submittedName>
        <fullName evidence="9">Zinc finger, CCHC-type containing protein</fullName>
    </submittedName>
</protein>
<dbReference type="InterPro" id="IPR010666">
    <property type="entry name" value="Znf_GRF"/>
</dbReference>
<feature type="compositionally biased region" description="Polar residues" evidence="6">
    <location>
        <begin position="62"/>
        <end position="77"/>
    </location>
</feature>
<dbReference type="PANTHER" id="PTHR42648">
    <property type="entry name" value="TRANSPOSASE, PUTATIVE-RELATED"/>
    <property type="match status" value="1"/>
</dbReference>
<keyword evidence="1" id="KW-0378">Hydrolase</keyword>
<evidence type="ECO:0000256" key="6">
    <source>
        <dbReference type="SAM" id="MobiDB-lite"/>
    </source>
</evidence>
<comment type="caution">
    <text evidence="9">The sequence shown here is derived from an EMBL/GenBank/DDBJ whole genome shotgun (WGS) entry which is preliminary data.</text>
</comment>
<evidence type="ECO:0000256" key="5">
    <source>
        <dbReference type="PROSITE-ProRule" id="PRU01343"/>
    </source>
</evidence>
<evidence type="ECO:0000256" key="3">
    <source>
        <dbReference type="ARBA" id="ARBA00022771"/>
    </source>
</evidence>
<feature type="domain" description="Integrase catalytic" evidence="7">
    <location>
        <begin position="184"/>
        <end position="315"/>
    </location>
</feature>
<evidence type="ECO:0000313" key="9">
    <source>
        <dbReference type="EMBL" id="GJT69898.1"/>
    </source>
</evidence>
<keyword evidence="2" id="KW-0479">Metal-binding</keyword>
<evidence type="ECO:0000259" key="8">
    <source>
        <dbReference type="PROSITE" id="PS51999"/>
    </source>
</evidence>
<reference evidence="9" key="2">
    <citation type="submission" date="2022-01" db="EMBL/GenBank/DDBJ databases">
        <authorList>
            <person name="Yamashiro T."/>
            <person name="Shiraishi A."/>
            <person name="Satake H."/>
            <person name="Nakayama K."/>
        </authorList>
    </citation>
    <scope>NUCLEOTIDE SEQUENCE</scope>
</reference>